<evidence type="ECO:0000256" key="9">
    <source>
        <dbReference type="RuleBase" id="RU369079"/>
    </source>
</evidence>
<accession>A0A2M8S525</accession>
<dbReference type="Pfam" id="PF04290">
    <property type="entry name" value="DctQ"/>
    <property type="match status" value="1"/>
</dbReference>
<feature type="transmembrane region" description="Helical" evidence="9">
    <location>
        <begin position="135"/>
        <end position="160"/>
    </location>
</feature>
<feature type="transmembrane region" description="Helical" evidence="9">
    <location>
        <begin position="55"/>
        <end position="73"/>
    </location>
</feature>
<organism evidence="11 12">
    <name type="scientific">Conservatibacter flavescens</name>
    <dbReference type="NCBI Taxonomy" id="28161"/>
    <lineage>
        <taxon>Bacteria</taxon>
        <taxon>Pseudomonadati</taxon>
        <taxon>Pseudomonadota</taxon>
        <taxon>Gammaproteobacteria</taxon>
        <taxon>Pasteurellales</taxon>
        <taxon>Pasteurellaceae</taxon>
        <taxon>Conservatibacter</taxon>
    </lineage>
</organism>
<evidence type="ECO:0000256" key="7">
    <source>
        <dbReference type="ARBA" id="ARBA00023136"/>
    </source>
</evidence>
<dbReference type="PANTHER" id="PTHR35011">
    <property type="entry name" value="2,3-DIKETO-L-GULONATE TRAP TRANSPORTER SMALL PERMEASE PROTEIN YIAM"/>
    <property type="match status" value="1"/>
</dbReference>
<name>A0A2M8S525_9PAST</name>
<reference evidence="11 12" key="1">
    <citation type="submission" date="2017-11" db="EMBL/GenBank/DDBJ databases">
        <title>Reclassification of Bisgaard taxon 7 as Conservatibacter flavescens gen. nov., sp. nov.</title>
        <authorList>
            <person name="Christensen H."/>
        </authorList>
    </citation>
    <scope>NUCLEOTIDE SEQUENCE [LARGE SCALE GENOMIC DNA]</scope>
    <source>
        <strain evidence="11 12">7_4</strain>
    </source>
</reference>
<dbReference type="AlphaFoldDB" id="A0A2M8S525"/>
<evidence type="ECO:0000256" key="2">
    <source>
        <dbReference type="ARBA" id="ARBA00022448"/>
    </source>
</evidence>
<dbReference type="Proteomes" id="UP000229329">
    <property type="component" value="Unassembled WGS sequence"/>
</dbReference>
<comment type="subcellular location">
    <subcellularLocation>
        <location evidence="1 9">Cell inner membrane</location>
        <topology evidence="1 9">Multi-pass membrane protein</topology>
    </subcellularLocation>
</comment>
<feature type="transmembrane region" description="Helical" evidence="9">
    <location>
        <begin position="94"/>
        <end position="115"/>
    </location>
</feature>
<evidence type="ECO:0000256" key="6">
    <source>
        <dbReference type="ARBA" id="ARBA00022989"/>
    </source>
</evidence>
<comment type="similarity">
    <text evidence="8 9">Belongs to the TRAP transporter small permease family.</text>
</comment>
<comment type="function">
    <text evidence="9">Part of the tripartite ATP-independent periplasmic (TRAP) transport system.</text>
</comment>
<comment type="subunit">
    <text evidence="9">The complex comprises the extracytoplasmic solute receptor protein and the two transmembrane proteins.</text>
</comment>
<comment type="caution">
    <text evidence="11">The sequence shown here is derived from an EMBL/GenBank/DDBJ whole genome shotgun (WGS) entry which is preliminary data.</text>
</comment>
<evidence type="ECO:0000256" key="4">
    <source>
        <dbReference type="ARBA" id="ARBA00022519"/>
    </source>
</evidence>
<evidence type="ECO:0000313" key="12">
    <source>
        <dbReference type="Proteomes" id="UP000229329"/>
    </source>
</evidence>
<dbReference type="OrthoDB" id="9791324at2"/>
<keyword evidence="7 9" id="KW-0472">Membrane</keyword>
<evidence type="ECO:0000259" key="10">
    <source>
        <dbReference type="Pfam" id="PF04290"/>
    </source>
</evidence>
<proteinExistence type="inferred from homology"/>
<feature type="domain" description="Tripartite ATP-independent periplasmic transporters DctQ component" evidence="10">
    <location>
        <begin position="32"/>
        <end position="159"/>
    </location>
</feature>
<sequence>MEKGILKNTLYIDKCITAVSIIAVILSIIAIFASLLLEVFVRYFTSESLGWPHEMPNLLFPWFVMMGIVLAAQKGMHVSVNIIPSFLNVSMNKVLFISINLLAAGIFMYLTWLSFEVIEIVGEETFPVTNISSSWAYLSMTVGFLSLAITALTTVIRVFYTDSEPSSVRQMAEDKS</sequence>
<keyword evidence="2 9" id="KW-0813">Transport</keyword>
<evidence type="ECO:0000256" key="8">
    <source>
        <dbReference type="ARBA" id="ARBA00038436"/>
    </source>
</evidence>
<feature type="transmembrane region" description="Helical" evidence="9">
    <location>
        <begin position="21"/>
        <end position="43"/>
    </location>
</feature>
<evidence type="ECO:0000256" key="5">
    <source>
        <dbReference type="ARBA" id="ARBA00022692"/>
    </source>
</evidence>
<protein>
    <recommendedName>
        <fullName evidence="9">TRAP transporter small permease protein</fullName>
    </recommendedName>
</protein>
<dbReference type="GO" id="GO:0015740">
    <property type="term" value="P:C4-dicarboxylate transport"/>
    <property type="evidence" value="ECO:0007669"/>
    <property type="project" value="TreeGrafter"/>
</dbReference>
<evidence type="ECO:0000256" key="3">
    <source>
        <dbReference type="ARBA" id="ARBA00022475"/>
    </source>
</evidence>
<dbReference type="GO" id="GO:0005886">
    <property type="term" value="C:plasma membrane"/>
    <property type="evidence" value="ECO:0007669"/>
    <property type="project" value="UniProtKB-SubCell"/>
</dbReference>
<dbReference type="GO" id="GO:0022857">
    <property type="term" value="F:transmembrane transporter activity"/>
    <property type="evidence" value="ECO:0007669"/>
    <property type="project" value="UniProtKB-UniRule"/>
</dbReference>
<keyword evidence="5 9" id="KW-0812">Transmembrane</keyword>
<keyword evidence="4 9" id="KW-0997">Cell inner membrane</keyword>
<keyword evidence="3" id="KW-1003">Cell membrane</keyword>
<dbReference type="EMBL" id="PHHA01000003">
    <property type="protein sequence ID" value="PJG86242.1"/>
    <property type="molecule type" value="Genomic_DNA"/>
</dbReference>
<keyword evidence="6 9" id="KW-1133">Transmembrane helix</keyword>
<dbReference type="InterPro" id="IPR007387">
    <property type="entry name" value="TRAP_DctQ"/>
</dbReference>
<dbReference type="PANTHER" id="PTHR35011:SF11">
    <property type="entry name" value="TRAP TRANSPORTER SMALL PERMEASE PROTEIN"/>
    <property type="match status" value="1"/>
</dbReference>
<dbReference type="InterPro" id="IPR055348">
    <property type="entry name" value="DctQ"/>
</dbReference>
<gene>
    <name evidence="11" type="ORF">CVP05_03135</name>
</gene>
<keyword evidence="12" id="KW-1185">Reference proteome</keyword>
<evidence type="ECO:0000313" key="11">
    <source>
        <dbReference type="EMBL" id="PJG86242.1"/>
    </source>
</evidence>
<evidence type="ECO:0000256" key="1">
    <source>
        <dbReference type="ARBA" id="ARBA00004429"/>
    </source>
</evidence>